<comment type="caution">
    <text evidence="2">The sequence shown here is derived from an EMBL/GenBank/DDBJ whole genome shotgun (WGS) entry which is preliminary data.</text>
</comment>
<evidence type="ECO:0000256" key="1">
    <source>
        <dbReference type="SAM" id="SignalP"/>
    </source>
</evidence>
<evidence type="ECO:0000313" key="3">
    <source>
        <dbReference type="Proteomes" id="UP001222027"/>
    </source>
</evidence>
<dbReference type="EMBL" id="JAQQAF010000009">
    <property type="protein sequence ID" value="KAJ8461274.1"/>
    <property type="molecule type" value="Genomic_DNA"/>
</dbReference>
<evidence type="ECO:0008006" key="4">
    <source>
        <dbReference type="Google" id="ProtNLM"/>
    </source>
</evidence>
<feature type="chain" id="PRO_5043339318" description="Secreted protein" evidence="1">
    <location>
        <begin position="19"/>
        <end position="107"/>
    </location>
</feature>
<keyword evidence="1" id="KW-0732">Signal</keyword>
<dbReference type="AlphaFoldDB" id="A0AAV8PP66"/>
<dbReference type="Proteomes" id="UP001222027">
    <property type="component" value="Unassembled WGS sequence"/>
</dbReference>
<protein>
    <recommendedName>
        <fullName evidence="4">Secreted protein</fullName>
    </recommendedName>
</protein>
<evidence type="ECO:0000313" key="2">
    <source>
        <dbReference type="EMBL" id="KAJ8461274.1"/>
    </source>
</evidence>
<gene>
    <name evidence="2" type="ORF">OPV22_034200</name>
</gene>
<accession>A0AAV8PP66</accession>
<feature type="signal peptide" evidence="1">
    <location>
        <begin position="1"/>
        <end position="18"/>
    </location>
</feature>
<proteinExistence type="predicted"/>
<sequence>MSFVIFPFRWCCWSLFLAFHVHFRLLGNDAKATNKDSLKPVVLAGKLQLLFERHGKLAQPTSRIRFEPTKVILFGDLLPLAANCTLKLIAGFFASFSLGWLIKNGVA</sequence>
<organism evidence="2 3">
    <name type="scientific">Ensete ventricosum</name>
    <name type="common">Abyssinian banana</name>
    <name type="synonym">Musa ensete</name>
    <dbReference type="NCBI Taxonomy" id="4639"/>
    <lineage>
        <taxon>Eukaryota</taxon>
        <taxon>Viridiplantae</taxon>
        <taxon>Streptophyta</taxon>
        <taxon>Embryophyta</taxon>
        <taxon>Tracheophyta</taxon>
        <taxon>Spermatophyta</taxon>
        <taxon>Magnoliopsida</taxon>
        <taxon>Liliopsida</taxon>
        <taxon>Zingiberales</taxon>
        <taxon>Musaceae</taxon>
        <taxon>Ensete</taxon>
    </lineage>
</organism>
<reference evidence="2 3" key="1">
    <citation type="submission" date="2022-12" db="EMBL/GenBank/DDBJ databases">
        <title>Chromosome-scale assembly of the Ensete ventricosum genome.</title>
        <authorList>
            <person name="Dussert Y."/>
            <person name="Stocks J."/>
            <person name="Wendawek A."/>
            <person name="Woldeyes F."/>
            <person name="Nichols R.A."/>
            <person name="Borrell J.S."/>
        </authorList>
    </citation>
    <scope>NUCLEOTIDE SEQUENCE [LARGE SCALE GENOMIC DNA]</scope>
    <source>
        <strain evidence="3">cv. Maze</strain>
        <tissue evidence="2">Seeds</tissue>
    </source>
</reference>
<name>A0AAV8PP66_ENSVE</name>
<keyword evidence="3" id="KW-1185">Reference proteome</keyword>